<accession>A0A9Y3SBN7</accession>
<dbReference type="PANTHER" id="PTHR10903">
    <property type="entry name" value="GTPASE, IMAP FAMILY MEMBER-RELATED"/>
    <property type="match status" value="1"/>
</dbReference>
<dbReference type="GeneID" id="102215157"/>
<name>A0A9Y3SBN7_9CICH</name>
<dbReference type="RefSeq" id="XP_005755561.1">
    <property type="nucleotide sequence ID" value="XM_005755504.1"/>
</dbReference>
<evidence type="ECO:0000256" key="1">
    <source>
        <dbReference type="ARBA" id="ARBA00008535"/>
    </source>
</evidence>
<dbReference type="AlphaFoldDB" id="A0A9Y3SBN7"/>
<evidence type="ECO:0000313" key="6">
    <source>
        <dbReference type="Proteomes" id="UP000695023"/>
    </source>
</evidence>
<proteinExistence type="inferred from homology"/>
<evidence type="ECO:0000313" key="7">
    <source>
        <dbReference type="RefSeq" id="XP_005755561.1"/>
    </source>
</evidence>
<dbReference type="FunFam" id="3.40.50.300:FF:000366">
    <property type="entry name" value="GTPase, IMAP family member 2"/>
    <property type="match status" value="1"/>
</dbReference>
<dbReference type="Gene3D" id="3.40.50.300">
    <property type="entry name" value="P-loop containing nucleotide triphosphate hydrolases"/>
    <property type="match status" value="1"/>
</dbReference>
<keyword evidence="2" id="KW-0547">Nucleotide-binding</keyword>
<dbReference type="InterPro" id="IPR045058">
    <property type="entry name" value="GIMA/IAN/Toc"/>
</dbReference>
<feature type="coiled-coil region" evidence="4">
    <location>
        <begin position="177"/>
        <end position="215"/>
    </location>
</feature>
<dbReference type="GO" id="GO:0005525">
    <property type="term" value="F:GTP binding"/>
    <property type="evidence" value="ECO:0007669"/>
    <property type="project" value="UniProtKB-KW"/>
</dbReference>
<feature type="non-terminal residue" evidence="7">
    <location>
        <position position="1"/>
    </location>
</feature>
<gene>
    <name evidence="7" type="primary">LOC102215157</name>
</gene>
<dbReference type="InterPro" id="IPR027417">
    <property type="entry name" value="P-loop_NTPase"/>
</dbReference>
<dbReference type="InterPro" id="IPR006703">
    <property type="entry name" value="G_AIG1"/>
</dbReference>
<evidence type="ECO:0000256" key="3">
    <source>
        <dbReference type="ARBA" id="ARBA00023134"/>
    </source>
</evidence>
<protein>
    <submittedName>
        <fullName evidence="7">GTPase IMAP family member 7-like</fullName>
    </submittedName>
</protein>
<dbReference type="SUPFAM" id="SSF52540">
    <property type="entry name" value="P-loop containing nucleoside triphosphate hydrolases"/>
    <property type="match status" value="1"/>
</dbReference>
<feature type="domain" description="AIG1-type G" evidence="5">
    <location>
        <begin position="1"/>
        <end position="162"/>
    </location>
</feature>
<evidence type="ECO:0000259" key="5">
    <source>
        <dbReference type="PROSITE" id="PS51720"/>
    </source>
</evidence>
<sequence>TAECSKQQEKLVQRMVSVVDTPGLFDTSLSEDVVKREISKCINMSAPGPHAILLIIRVGPFSAEERDAVKKMEEIFGDGAWRYTVILFTHGDKVGADFDEMLKTAGAELQEVLKKAGNRYHIFNNHRTDDRGQVLDLLEKVDKMVANNGGEFYSNFIYLQVEEMLKQRESELSEFYEKKLKEEIKAVELKYEKKLKEAQEEKQQVEERLQSELEEVKRYYWALESGVREIVEQVAKDDSFSEILTEFHKTLKLN</sequence>
<organism evidence="6 7">
    <name type="scientific">Pundamilia nyererei</name>
    <dbReference type="NCBI Taxonomy" id="303518"/>
    <lineage>
        <taxon>Eukaryota</taxon>
        <taxon>Metazoa</taxon>
        <taxon>Chordata</taxon>
        <taxon>Craniata</taxon>
        <taxon>Vertebrata</taxon>
        <taxon>Euteleostomi</taxon>
        <taxon>Actinopterygii</taxon>
        <taxon>Neopterygii</taxon>
        <taxon>Teleostei</taxon>
        <taxon>Neoteleostei</taxon>
        <taxon>Acanthomorphata</taxon>
        <taxon>Ovalentaria</taxon>
        <taxon>Cichlomorphae</taxon>
        <taxon>Cichliformes</taxon>
        <taxon>Cichlidae</taxon>
        <taxon>African cichlids</taxon>
        <taxon>Pseudocrenilabrinae</taxon>
        <taxon>Haplochromini</taxon>
        <taxon>Pundamilia</taxon>
    </lineage>
</organism>
<dbReference type="Proteomes" id="UP000695023">
    <property type="component" value="Unplaced"/>
</dbReference>
<evidence type="ECO:0000256" key="2">
    <source>
        <dbReference type="ARBA" id="ARBA00022741"/>
    </source>
</evidence>
<keyword evidence="4" id="KW-0175">Coiled coil</keyword>
<dbReference type="PROSITE" id="PS51720">
    <property type="entry name" value="G_AIG1"/>
    <property type="match status" value="1"/>
</dbReference>
<reference evidence="7" key="1">
    <citation type="submission" date="2025-08" db="UniProtKB">
        <authorList>
            <consortium name="RefSeq"/>
        </authorList>
    </citation>
    <scope>IDENTIFICATION</scope>
</reference>
<evidence type="ECO:0000256" key="4">
    <source>
        <dbReference type="SAM" id="Coils"/>
    </source>
</evidence>
<keyword evidence="3" id="KW-0342">GTP-binding</keyword>
<dbReference type="PANTHER" id="PTHR10903:SF180">
    <property type="entry name" value="GTPASE IMAP FAMILY MEMBER 7-LIKE"/>
    <property type="match status" value="1"/>
</dbReference>
<dbReference type="Pfam" id="PF04548">
    <property type="entry name" value="AIG1"/>
    <property type="match status" value="1"/>
</dbReference>
<keyword evidence="6" id="KW-1185">Reference proteome</keyword>
<comment type="similarity">
    <text evidence="1">Belongs to the TRAFAC class TrmE-Era-EngA-EngB-Septin-like GTPase superfamily. AIG1/Toc34/Toc159-like paraseptin GTPase family. IAN subfamily.</text>
</comment>